<dbReference type="AlphaFoldDB" id="A0A0A9ZF34"/>
<name>A0A0A9ZF34_LYGHE</name>
<dbReference type="EMBL" id="GDHC01016914">
    <property type="protein sequence ID" value="JAQ01715.1"/>
    <property type="molecule type" value="Transcribed_RNA"/>
</dbReference>
<gene>
    <name evidence="13" type="primary">TAF6L_0</name>
    <name evidence="10" type="ORF">CM83_40351</name>
    <name evidence="11" type="ORF">CM83_40353</name>
    <name evidence="8" type="ORF">CM83_40355</name>
    <name evidence="9" type="ORF">CM83_40357</name>
    <name evidence="13" type="ORF">g.63160</name>
</gene>
<keyword evidence="4" id="KW-0804">Transcription</keyword>
<evidence type="ECO:0000313" key="8">
    <source>
        <dbReference type="EMBL" id="JAG40479.1"/>
    </source>
</evidence>
<dbReference type="SMART" id="SM00803">
    <property type="entry name" value="TAF"/>
    <property type="match status" value="1"/>
</dbReference>
<dbReference type="InterPro" id="IPR004823">
    <property type="entry name" value="TAF_TATA-bd_Histone-like_dom"/>
</dbReference>
<evidence type="ECO:0000256" key="5">
    <source>
        <dbReference type="ARBA" id="ARBA00023242"/>
    </source>
</evidence>
<dbReference type="EMBL" id="GBHO01003124">
    <property type="protein sequence ID" value="JAG40480.1"/>
    <property type="molecule type" value="Transcribed_RNA"/>
</dbReference>
<reference evidence="12" key="3">
    <citation type="submission" date="2014-09" db="EMBL/GenBank/DDBJ databases">
        <authorList>
            <person name="Magalhaes I.L.F."/>
            <person name="Oliveira U."/>
            <person name="Santos F.R."/>
            <person name="Vidigal T.H.D.A."/>
            <person name="Brescovit A.D."/>
            <person name="Santos A.J."/>
        </authorList>
    </citation>
    <scope>NUCLEOTIDE SEQUENCE</scope>
</reference>
<feature type="compositionally biased region" description="Basic and acidic residues" evidence="6">
    <location>
        <begin position="1"/>
        <end position="11"/>
    </location>
</feature>
<evidence type="ECO:0000256" key="6">
    <source>
        <dbReference type="SAM" id="MobiDB-lite"/>
    </source>
</evidence>
<sequence>MDNHSQAEDNRASSSTISTPMEGVEPVEDSSGHSSTFCAQSISMKASSIGIDDLSNDVCLHVAEELSYKMRELIYTSKFIMTRNKRTTLTTNDVKKAMKMLGGCEIFGHDSKEPSEFVHIPGRPGELDLFVEKDSVIDCVETALEEVTFKQRPEPYIQGAWIMPEGNMEEPMSVPANSAYYRAIAKTILTGSPSHIRVALKDLRTNPKIGPLCPYFLNLVALIVKRVALTVKDESRNINLINTLISTLHAIAYNRFVDPSPYYPVNRAVESLLKIVIETNVGSTFDDLAVRFRAGLLLAKVVITWSIELKWQMDIVRSLLQHLLDPKRPLQSHYGAIVALTALGQRTTTYYFWPVIERYLPQLELRAAKDADVMVHHVMAAILVAARSTYQKDPTSVDQLLKLYRVDQMLYFMFGDSVTPLRMASNSFDQVYPITKPSSAPVHRLRLSYSAVPPSTSHLRIPTPLSEVFELPPVFIRPHRNHSQLIHATTSHRLALQRNHGAQHGLIFNGGFGAGSFIPQFPQPRFCHVVRKPKFTRRLYRTSSCGDLLLIL</sequence>
<evidence type="ECO:0000256" key="4">
    <source>
        <dbReference type="ARBA" id="ARBA00023163"/>
    </source>
</evidence>
<dbReference type="SUPFAM" id="SSF47113">
    <property type="entry name" value="Histone-fold"/>
    <property type="match status" value="1"/>
</dbReference>
<evidence type="ECO:0000313" key="12">
    <source>
        <dbReference type="EMBL" id="JAG58154.1"/>
    </source>
</evidence>
<comment type="subcellular location">
    <subcellularLocation>
        <location evidence="1">Nucleus</location>
    </subcellularLocation>
</comment>
<reference evidence="9" key="1">
    <citation type="journal article" date="2014" name="PLoS ONE">
        <title>Transcriptome-Based Identification of ABC Transporters in the Western Tarnished Plant Bug Lygus hesperus.</title>
        <authorList>
            <person name="Hull J.J."/>
            <person name="Chaney K."/>
            <person name="Geib S.M."/>
            <person name="Fabrick J.A."/>
            <person name="Brent C.S."/>
            <person name="Walsh D."/>
            <person name="Lavine L.C."/>
        </authorList>
    </citation>
    <scope>NUCLEOTIDE SEQUENCE</scope>
</reference>
<evidence type="ECO:0000256" key="3">
    <source>
        <dbReference type="ARBA" id="ARBA00023015"/>
    </source>
</evidence>
<evidence type="ECO:0000313" key="10">
    <source>
        <dbReference type="EMBL" id="JAG40482.1"/>
    </source>
</evidence>
<dbReference type="GO" id="GO:0000124">
    <property type="term" value="C:SAGA complex"/>
    <property type="evidence" value="ECO:0007669"/>
    <property type="project" value="InterPro"/>
</dbReference>
<evidence type="ECO:0000259" key="7">
    <source>
        <dbReference type="SMART" id="SM00803"/>
    </source>
</evidence>
<proteinExistence type="inferred from homology"/>
<dbReference type="Pfam" id="PF02969">
    <property type="entry name" value="TAF"/>
    <property type="match status" value="1"/>
</dbReference>
<dbReference type="EMBL" id="GBRD01007667">
    <property type="protein sequence ID" value="JAG58154.1"/>
    <property type="molecule type" value="Transcribed_RNA"/>
</dbReference>
<keyword evidence="5" id="KW-0539">Nucleus</keyword>
<dbReference type="Pfam" id="PF07571">
    <property type="entry name" value="TAF6_C"/>
    <property type="match status" value="1"/>
</dbReference>
<dbReference type="EMBL" id="GBHO01003121">
    <property type="protein sequence ID" value="JAG40483.1"/>
    <property type="molecule type" value="Transcribed_RNA"/>
</dbReference>
<keyword evidence="3" id="KW-0805">Transcription regulation</keyword>
<dbReference type="GO" id="GO:0005669">
    <property type="term" value="C:transcription factor TFIID complex"/>
    <property type="evidence" value="ECO:0007669"/>
    <property type="project" value="InterPro"/>
</dbReference>
<reference evidence="9" key="2">
    <citation type="submission" date="2014-07" db="EMBL/GenBank/DDBJ databases">
        <authorList>
            <person name="Hull J."/>
        </authorList>
    </citation>
    <scope>NUCLEOTIDE SEQUENCE</scope>
</reference>
<evidence type="ECO:0000313" key="11">
    <source>
        <dbReference type="EMBL" id="JAG40483.1"/>
    </source>
</evidence>
<accession>A0A0A9ZF34</accession>
<dbReference type="EMBL" id="GBHO01003122">
    <property type="protein sequence ID" value="JAG40482.1"/>
    <property type="molecule type" value="Transcribed_RNA"/>
</dbReference>
<dbReference type="GO" id="GO:0016251">
    <property type="term" value="F:RNA polymerase II general transcription initiation factor activity"/>
    <property type="evidence" value="ECO:0007669"/>
    <property type="project" value="InterPro"/>
</dbReference>
<comment type="similarity">
    <text evidence="2">Belongs to the TAF6 family.</text>
</comment>
<evidence type="ECO:0000313" key="13">
    <source>
        <dbReference type="EMBL" id="JAQ01715.1"/>
    </source>
</evidence>
<dbReference type="PANTHER" id="PTHR10221">
    <property type="entry name" value="TRANSCRIPTION INITIATION FACTOR TFIID SUBUNIT 6"/>
    <property type="match status" value="1"/>
</dbReference>
<evidence type="ECO:0000256" key="2">
    <source>
        <dbReference type="ARBA" id="ARBA00007688"/>
    </source>
</evidence>
<dbReference type="PANTHER" id="PTHR10221:SF22">
    <property type="entry name" value="TAF6-LIKE RNA POLYMERASE II P300_CBP-ASSOCIATED FACTOR-ASSOCIATED FACTOR 65 KDA SUBUNIT 6L"/>
    <property type="match status" value="1"/>
</dbReference>
<feature type="region of interest" description="Disordered" evidence="6">
    <location>
        <begin position="1"/>
        <end position="32"/>
    </location>
</feature>
<dbReference type="InterPro" id="IPR011442">
    <property type="entry name" value="TAF6_C"/>
</dbReference>
<evidence type="ECO:0000313" key="9">
    <source>
        <dbReference type="EMBL" id="JAG40480.1"/>
    </source>
</evidence>
<dbReference type="GO" id="GO:0003713">
    <property type="term" value="F:transcription coactivator activity"/>
    <property type="evidence" value="ECO:0007669"/>
    <property type="project" value="TreeGrafter"/>
</dbReference>
<dbReference type="Gene3D" id="1.10.20.10">
    <property type="entry name" value="Histone, subunit A"/>
    <property type="match status" value="1"/>
</dbReference>
<dbReference type="InterPro" id="IPR037796">
    <property type="entry name" value="TAF6"/>
</dbReference>
<organism evidence="9">
    <name type="scientific">Lygus hesperus</name>
    <name type="common">Western plant bug</name>
    <dbReference type="NCBI Taxonomy" id="30085"/>
    <lineage>
        <taxon>Eukaryota</taxon>
        <taxon>Metazoa</taxon>
        <taxon>Ecdysozoa</taxon>
        <taxon>Arthropoda</taxon>
        <taxon>Hexapoda</taxon>
        <taxon>Insecta</taxon>
        <taxon>Pterygota</taxon>
        <taxon>Neoptera</taxon>
        <taxon>Paraneoptera</taxon>
        <taxon>Hemiptera</taxon>
        <taxon>Heteroptera</taxon>
        <taxon>Panheteroptera</taxon>
        <taxon>Cimicomorpha</taxon>
        <taxon>Miridae</taxon>
        <taxon>Mirini</taxon>
        <taxon>Lygus</taxon>
    </lineage>
</organism>
<dbReference type="InterPro" id="IPR009072">
    <property type="entry name" value="Histone-fold"/>
</dbReference>
<dbReference type="GO" id="GO:0051123">
    <property type="term" value="P:RNA polymerase II preinitiation complex assembly"/>
    <property type="evidence" value="ECO:0007669"/>
    <property type="project" value="TreeGrafter"/>
</dbReference>
<dbReference type="InterPro" id="IPR046344">
    <property type="entry name" value="TAF6_C_sf"/>
</dbReference>
<dbReference type="CDD" id="cd08050">
    <property type="entry name" value="TAF6C"/>
    <property type="match status" value="1"/>
</dbReference>
<dbReference type="GO" id="GO:0046695">
    <property type="term" value="C:SLIK (SAGA-like) complex"/>
    <property type="evidence" value="ECO:0007669"/>
    <property type="project" value="InterPro"/>
</dbReference>
<protein>
    <submittedName>
        <fullName evidence="13">TAF6-like RNA polymerase II p300/CBP-associated factor-associated factor subunit 6L</fullName>
    </submittedName>
</protein>
<evidence type="ECO:0000256" key="1">
    <source>
        <dbReference type="ARBA" id="ARBA00004123"/>
    </source>
</evidence>
<dbReference type="GO" id="GO:0046982">
    <property type="term" value="F:protein heterodimerization activity"/>
    <property type="evidence" value="ECO:0007669"/>
    <property type="project" value="InterPro"/>
</dbReference>
<dbReference type="Gene3D" id="1.25.40.770">
    <property type="entry name" value="TAF6, C-terminal HEAT repeat domain"/>
    <property type="match status" value="1"/>
</dbReference>
<feature type="domain" description="TATA box binding protein associated factor (TAF) histone-like fold" evidence="7">
    <location>
        <begin position="35"/>
        <end position="99"/>
    </location>
</feature>
<dbReference type="EMBL" id="GBHO01003125">
    <property type="protein sequence ID" value="JAG40479.1"/>
    <property type="molecule type" value="Transcribed_RNA"/>
</dbReference>
<reference evidence="13" key="4">
    <citation type="journal article" date="2016" name="Gigascience">
        <title>De novo construction of an expanded transcriptome assembly for the western tarnished plant bug, Lygus hesperus.</title>
        <authorList>
            <person name="Tassone E.E."/>
            <person name="Geib S.M."/>
            <person name="Hall B."/>
            <person name="Fabrick J.A."/>
            <person name="Brent C.S."/>
            <person name="Hull J.J."/>
        </authorList>
    </citation>
    <scope>NUCLEOTIDE SEQUENCE</scope>
</reference>